<evidence type="ECO:0000313" key="2">
    <source>
        <dbReference type="Proteomes" id="UP000827549"/>
    </source>
</evidence>
<reference evidence="1" key="1">
    <citation type="submission" date="2023-10" db="EMBL/GenBank/DDBJ databases">
        <authorList>
            <person name="Noh H."/>
        </authorList>
    </citation>
    <scope>NUCLEOTIDE SEQUENCE</scope>
    <source>
        <strain evidence="1">DUCC4014</strain>
    </source>
</reference>
<dbReference type="AlphaFoldDB" id="A0AAF1BIR5"/>
<keyword evidence="2" id="KW-1185">Reference proteome</keyword>
<accession>A0AAF1BIR5</accession>
<gene>
    <name evidence="1" type="ORF">LOC62_04G006068</name>
</gene>
<dbReference type="RefSeq" id="XP_062628618.1">
    <property type="nucleotide sequence ID" value="XM_062772634.1"/>
</dbReference>
<proteinExistence type="predicted"/>
<evidence type="ECO:0000313" key="1">
    <source>
        <dbReference type="EMBL" id="WOO82586.1"/>
    </source>
</evidence>
<organism evidence="1 2">
    <name type="scientific">Vanrija pseudolonga</name>
    <dbReference type="NCBI Taxonomy" id="143232"/>
    <lineage>
        <taxon>Eukaryota</taxon>
        <taxon>Fungi</taxon>
        <taxon>Dikarya</taxon>
        <taxon>Basidiomycota</taxon>
        <taxon>Agaricomycotina</taxon>
        <taxon>Tremellomycetes</taxon>
        <taxon>Trichosporonales</taxon>
        <taxon>Trichosporonaceae</taxon>
        <taxon>Vanrija</taxon>
    </lineage>
</organism>
<dbReference type="EMBL" id="CP086717">
    <property type="protein sequence ID" value="WOO82586.1"/>
    <property type="molecule type" value="Genomic_DNA"/>
</dbReference>
<dbReference type="GeneID" id="87809295"/>
<dbReference type="Proteomes" id="UP000827549">
    <property type="component" value="Chromosome 4"/>
</dbReference>
<name>A0AAF1BIR5_9TREE</name>
<protein>
    <submittedName>
        <fullName evidence="1">Uncharacterized protein</fullName>
    </submittedName>
</protein>
<sequence length="158" mass="17996">MSLHVHGHEAPYRHHWTVGPGPLYANQFRFLAYRRLDGASWFAAEVDELASYEDGAGQWVWGFVTVRGEAEERGDEDVVAVAWDEWRRLKGGEEGVYWPAYDRRLAQLQRETHAYDYITTYELKAAAHAYAHEAVADAAAGRQGAGPWWLNISDDEDD</sequence>